<dbReference type="Gene3D" id="3.40.640.10">
    <property type="entry name" value="Type I PLP-dependent aspartate aminotransferase-like (Major domain)"/>
    <property type="match status" value="1"/>
</dbReference>
<evidence type="ECO:0000313" key="11">
    <source>
        <dbReference type="EMBL" id="RNB51662.1"/>
    </source>
</evidence>
<keyword evidence="5" id="KW-0028">Amino-acid biosynthesis</keyword>
<evidence type="ECO:0000256" key="3">
    <source>
        <dbReference type="ARBA" id="ARBA00012748"/>
    </source>
</evidence>
<evidence type="ECO:0000256" key="8">
    <source>
        <dbReference type="ARBA" id="ARBA00023102"/>
    </source>
</evidence>
<evidence type="ECO:0000256" key="9">
    <source>
        <dbReference type="ARBA" id="ARBA00047481"/>
    </source>
</evidence>
<evidence type="ECO:0000256" key="6">
    <source>
        <dbReference type="ARBA" id="ARBA00022679"/>
    </source>
</evidence>
<protein>
    <recommendedName>
        <fullName evidence="3">histidinol-phosphate transaminase</fullName>
        <ecNumber evidence="3">2.6.1.9</ecNumber>
    </recommendedName>
</protein>
<dbReference type="InterPro" id="IPR015422">
    <property type="entry name" value="PyrdxlP-dep_Trfase_small"/>
</dbReference>
<evidence type="ECO:0000256" key="7">
    <source>
        <dbReference type="ARBA" id="ARBA00022898"/>
    </source>
</evidence>
<dbReference type="GO" id="GO:0030170">
    <property type="term" value="F:pyridoxal phosphate binding"/>
    <property type="evidence" value="ECO:0007669"/>
    <property type="project" value="InterPro"/>
</dbReference>
<dbReference type="AlphaFoldDB" id="A0A3M8AKE2"/>
<dbReference type="InterPro" id="IPR015424">
    <property type="entry name" value="PyrdxlP-dep_Trfase"/>
</dbReference>
<keyword evidence="8" id="KW-0368">Histidine biosynthesis</keyword>
<comment type="similarity">
    <text evidence="2">Belongs to the class-II pyridoxal-phosphate-dependent aminotransferase family. Histidinol-phosphate aminotransferase subfamily.</text>
</comment>
<sequence length="142" mass="15555">MSSRCRATQKGVQPLPEAGAIRLNLNESPHPPSPQVLKALREITEEQLRRYPDSRCEELRAELAAQYGVKVEQTFCSNGSSELISLLMKVFVGPEGKVAIPAPSFPLYHSVAAGYQATCIKVATRDDFSIDGEALRKSGRKP</sequence>
<organism evidence="11 12">
    <name type="scientific">Brevibacillus agri</name>
    <dbReference type="NCBI Taxonomy" id="51101"/>
    <lineage>
        <taxon>Bacteria</taxon>
        <taxon>Bacillati</taxon>
        <taxon>Bacillota</taxon>
        <taxon>Bacilli</taxon>
        <taxon>Bacillales</taxon>
        <taxon>Paenibacillaceae</taxon>
        <taxon>Brevibacillus</taxon>
    </lineage>
</organism>
<gene>
    <name evidence="11" type="ORF">EB820_19780</name>
</gene>
<dbReference type="EC" id="2.6.1.9" evidence="3"/>
<evidence type="ECO:0000256" key="5">
    <source>
        <dbReference type="ARBA" id="ARBA00022605"/>
    </source>
</evidence>
<dbReference type="PANTHER" id="PTHR43643:SF6">
    <property type="entry name" value="HISTIDINOL-PHOSPHATE AMINOTRANSFERASE"/>
    <property type="match status" value="1"/>
</dbReference>
<dbReference type="Pfam" id="PF00155">
    <property type="entry name" value="Aminotran_1_2"/>
    <property type="match status" value="1"/>
</dbReference>
<dbReference type="Proteomes" id="UP000276178">
    <property type="component" value="Unassembled WGS sequence"/>
</dbReference>
<dbReference type="OrthoDB" id="9813612at2"/>
<keyword evidence="6 11" id="KW-0808">Transferase</keyword>
<evidence type="ECO:0000256" key="4">
    <source>
        <dbReference type="ARBA" id="ARBA00022576"/>
    </source>
</evidence>
<dbReference type="GO" id="GO:0000105">
    <property type="term" value="P:L-histidine biosynthetic process"/>
    <property type="evidence" value="ECO:0007669"/>
    <property type="project" value="UniProtKB-KW"/>
</dbReference>
<comment type="pathway">
    <text evidence="1">Amino-acid biosynthesis; L-histidine biosynthesis; L-histidine from 5-phospho-alpha-D-ribose 1-diphosphate: step 7/9.</text>
</comment>
<dbReference type="InterPro" id="IPR004839">
    <property type="entry name" value="Aminotransferase_I/II_large"/>
</dbReference>
<name>A0A3M8AKE2_9BACL</name>
<dbReference type="GO" id="GO:0004400">
    <property type="term" value="F:histidinol-phosphate transaminase activity"/>
    <property type="evidence" value="ECO:0007669"/>
    <property type="project" value="UniProtKB-EC"/>
</dbReference>
<comment type="caution">
    <text evidence="11">The sequence shown here is derived from an EMBL/GenBank/DDBJ whole genome shotgun (WGS) entry which is preliminary data.</text>
</comment>
<feature type="domain" description="Aminotransferase class I/classII large" evidence="10">
    <location>
        <begin position="21"/>
        <end position="137"/>
    </location>
</feature>
<comment type="catalytic activity">
    <reaction evidence="9">
        <text>L-histidinol phosphate + 2-oxoglutarate = 3-(imidazol-4-yl)-2-oxopropyl phosphate + L-glutamate</text>
        <dbReference type="Rhea" id="RHEA:23744"/>
        <dbReference type="ChEBI" id="CHEBI:16810"/>
        <dbReference type="ChEBI" id="CHEBI:29985"/>
        <dbReference type="ChEBI" id="CHEBI:57766"/>
        <dbReference type="ChEBI" id="CHEBI:57980"/>
        <dbReference type="EC" id="2.6.1.9"/>
    </reaction>
</comment>
<keyword evidence="7" id="KW-0663">Pyridoxal phosphate</keyword>
<reference evidence="11 12" key="1">
    <citation type="submission" date="2018-10" db="EMBL/GenBank/DDBJ databases">
        <title>Phylogenomics of Brevibacillus.</title>
        <authorList>
            <person name="Dunlap C."/>
        </authorList>
    </citation>
    <scope>NUCLEOTIDE SEQUENCE [LARGE SCALE GENOMIC DNA]</scope>
    <source>
        <strain evidence="11 12">NRRL NRS 1219</strain>
    </source>
</reference>
<evidence type="ECO:0000259" key="10">
    <source>
        <dbReference type="Pfam" id="PF00155"/>
    </source>
</evidence>
<dbReference type="InterPro" id="IPR015421">
    <property type="entry name" value="PyrdxlP-dep_Trfase_major"/>
</dbReference>
<evidence type="ECO:0000256" key="1">
    <source>
        <dbReference type="ARBA" id="ARBA00005011"/>
    </source>
</evidence>
<dbReference type="EMBL" id="RHHN01000063">
    <property type="protein sequence ID" value="RNB51662.1"/>
    <property type="molecule type" value="Genomic_DNA"/>
</dbReference>
<evidence type="ECO:0000313" key="12">
    <source>
        <dbReference type="Proteomes" id="UP000276178"/>
    </source>
</evidence>
<evidence type="ECO:0000256" key="2">
    <source>
        <dbReference type="ARBA" id="ARBA00007970"/>
    </source>
</evidence>
<keyword evidence="4 11" id="KW-0032">Aminotransferase</keyword>
<dbReference type="PANTHER" id="PTHR43643">
    <property type="entry name" value="HISTIDINOL-PHOSPHATE AMINOTRANSFERASE 2"/>
    <property type="match status" value="1"/>
</dbReference>
<dbReference type="InterPro" id="IPR050106">
    <property type="entry name" value="HistidinolP_aminotransfase"/>
</dbReference>
<accession>A0A3M8AKE2</accession>
<proteinExistence type="inferred from homology"/>
<dbReference type="SUPFAM" id="SSF53383">
    <property type="entry name" value="PLP-dependent transferases"/>
    <property type="match status" value="1"/>
</dbReference>
<dbReference type="Gene3D" id="3.90.1150.10">
    <property type="entry name" value="Aspartate Aminotransferase, domain 1"/>
    <property type="match status" value="1"/>
</dbReference>